<sequence length="329" mass="35917">MSDLTKKNILIILTGGTISMKEKGSLGVVPSSELADFLREFPQLNNVANIDVLDYMNVPSPYITPEIMLELAKLIDLKIIDYDGVVITHGTDTLEETAFLCDLVLTTRKPVVFTAAMRSGSDIGLDGPRNLVGAVRVACHPESADKGVLVVMNDEIHTARDVTKFDTGKVDAFRSGDYGPLGSVDPDAIVYHRISLYRENVWTDKLDPRIDLIKAVAGMDGRYIQTSIATGAKAIVIEAFGRGNLPSRIVPDIKAALEKNILVVICSRTYTGRVLTEYGYEGGGKHLAEIGCLLAGDLKGIKVRLKLMALFGKYGDPDVVKRFFLQSRN</sequence>
<name>A0AC61QJA7_9BACT</name>
<dbReference type="EMBL" id="SMOG01000009">
    <property type="protein sequence ID" value="TDF73062.1"/>
    <property type="molecule type" value="Genomic_DNA"/>
</dbReference>
<reference evidence="1" key="1">
    <citation type="submission" date="2019-03" db="EMBL/GenBank/DDBJ databases">
        <title>Candidatus Syntrophosphaera thermopropionivorans: a novel player in syntrophic propionate oxidation during anaerobic digestion.</title>
        <authorList>
            <person name="Dyksma S."/>
        </authorList>
    </citation>
    <scope>NUCLEOTIDE SEQUENCE</scope>
    <source>
        <strain evidence="1">W5</strain>
    </source>
</reference>
<keyword evidence="2" id="KW-1185">Reference proteome</keyword>
<proteinExistence type="predicted"/>
<organism evidence="1 2">
    <name type="scientific">Candidatus Syntrophosphaera thermopropionivorans</name>
    <dbReference type="NCBI Taxonomy" id="2593015"/>
    <lineage>
        <taxon>Bacteria</taxon>
        <taxon>Pseudomonadati</taxon>
        <taxon>Candidatus Cloacimonadota</taxon>
        <taxon>Candidatus Cloacimonadia</taxon>
        <taxon>Candidatus Cloacimonadales</taxon>
        <taxon>Candidatus Cloacimonadaceae</taxon>
        <taxon>Candidatus Syntrophosphaera</taxon>
    </lineage>
</organism>
<dbReference type="Proteomes" id="UP000294588">
    <property type="component" value="Unassembled WGS sequence"/>
</dbReference>
<comment type="caution">
    <text evidence="1">The sequence shown here is derived from an EMBL/GenBank/DDBJ whole genome shotgun (WGS) entry which is preliminary data.</text>
</comment>
<accession>A0AC61QJA7</accession>
<protein>
    <submittedName>
        <fullName evidence="1">Asparaginase</fullName>
    </submittedName>
</protein>
<gene>
    <name evidence="1" type="ORF">E0946_04085</name>
</gene>
<evidence type="ECO:0000313" key="1">
    <source>
        <dbReference type="EMBL" id="TDF73062.1"/>
    </source>
</evidence>
<evidence type="ECO:0000313" key="2">
    <source>
        <dbReference type="Proteomes" id="UP000294588"/>
    </source>
</evidence>